<name>A0AAU9FR25_DROMD</name>
<gene>
    <name evidence="2" type="ORF">DMAD_06138</name>
</gene>
<evidence type="ECO:0000313" key="3">
    <source>
        <dbReference type="Proteomes" id="UP001500889"/>
    </source>
</evidence>
<keyword evidence="1" id="KW-0732">Signal</keyword>
<dbReference type="AlphaFoldDB" id="A0AAU9FR25"/>
<keyword evidence="3" id="KW-1185">Reference proteome</keyword>
<feature type="signal peptide" evidence="1">
    <location>
        <begin position="1"/>
        <end position="20"/>
    </location>
</feature>
<reference evidence="2 3" key="1">
    <citation type="submission" date="2024-02" db="EMBL/GenBank/DDBJ databases">
        <title>A chromosome-level genome assembly of Drosophila madeirensis, a fruit fly species endemic to Madeira island.</title>
        <authorList>
            <person name="Tomihara K."/>
            <person name="Llopart A."/>
            <person name="Yamamoto D."/>
        </authorList>
    </citation>
    <scope>NUCLEOTIDE SEQUENCE [LARGE SCALE GENOMIC DNA]</scope>
    <source>
        <strain evidence="2 3">RF1</strain>
    </source>
</reference>
<organism evidence="2 3">
    <name type="scientific">Drosophila madeirensis</name>
    <name type="common">Fruit fly</name>
    <dbReference type="NCBI Taxonomy" id="30013"/>
    <lineage>
        <taxon>Eukaryota</taxon>
        <taxon>Metazoa</taxon>
        <taxon>Ecdysozoa</taxon>
        <taxon>Arthropoda</taxon>
        <taxon>Hexapoda</taxon>
        <taxon>Insecta</taxon>
        <taxon>Pterygota</taxon>
        <taxon>Neoptera</taxon>
        <taxon>Endopterygota</taxon>
        <taxon>Diptera</taxon>
        <taxon>Brachycera</taxon>
        <taxon>Muscomorpha</taxon>
        <taxon>Ephydroidea</taxon>
        <taxon>Drosophilidae</taxon>
        <taxon>Drosophila</taxon>
        <taxon>Sophophora</taxon>
    </lineage>
</organism>
<dbReference type="Pfam" id="PF02448">
    <property type="entry name" value="L71"/>
    <property type="match status" value="1"/>
</dbReference>
<dbReference type="EMBL" id="AP029265">
    <property type="protein sequence ID" value="BFF97805.1"/>
    <property type="molecule type" value="Genomic_DNA"/>
</dbReference>
<dbReference type="Proteomes" id="UP001500889">
    <property type="component" value="Chromosome J"/>
</dbReference>
<evidence type="ECO:0000313" key="2">
    <source>
        <dbReference type="EMBL" id="BFF97805.1"/>
    </source>
</evidence>
<feature type="chain" id="PRO_5043627956" evidence="1">
    <location>
        <begin position="21"/>
        <end position="100"/>
    </location>
</feature>
<accession>A0AAU9FR25</accession>
<proteinExistence type="predicted"/>
<sequence length="100" mass="11478">MNIHVVLSLFVVLCLTLISGQRDDCEALQRACDSCSRSLNNPTDRGLPTLNRECRRKTRSTWVWRDVTRCELTRLNCIGSNRRLNCADIAELAGMRRVRN</sequence>
<dbReference type="InterPro" id="IPR003475">
    <property type="entry name" value="Insect_Unk"/>
</dbReference>
<evidence type="ECO:0000256" key="1">
    <source>
        <dbReference type="SAM" id="SignalP"/>
    </source>
</evidence>
<protein>
    <submittedName>
        <fullName evidence="2">Uncharacterized protein</fullName>
    </submittedName>
</protein>